<keyword evidence="1" id="KW-1133">Transmembrane helix</keyword>
<feature type="signal peptide" evidence="2">
    <location>
        <begin position="1"/>
        <end position="24"/>
    </location>
</feature>
<evidence type="ECO:0000313" key="3">
    <source>
        <dbReference type="Ensembl" id="ENSCINP00000024056.2"/>
    </source>
</evidence>
<dbReference type="AlphaFoldDB" id="F6UH08"/>
<dbReference type="Ensembl" id="ENSCINT00000024302.2">
    <property type="protein sequence ID" value="ENSCINP00000024056.2"/>
    <property type="gene ID" value="ENSCING00000013013.2"/>
</dbReference>
<dbReference type="Proteomes" id="UP000008144">
    <property type="component" value="Chromosome 9"/>
</dbReference>
<keyword evidence="4" id="KW-1185">Reference proteome</keyword>
<keyword evidence="1" id="KW-0472">Membrane</keyword>
<dbReference type="EMBL" id="EAAA01002950">
    <property type="status" value="NOT_ANNOTATED_CDS"/>
    <property type="molecule type" value="Genomic_DNA"/>
</dbReference>
<feature type="chain" id="PRO_5003347867" evidence="2">
    <location>
        <begin position="25"/>
        <end position="107"/>
    </location>
</feature>
<evidence type="ECO:0000313" key="4">
    <source>
        <dbReference type="Proteomes" id="UP000008144"/>
    </source>
</evidence>
<protein>
    <submittedName>
        <fullName evidence="3">Uncharacterized protein</fullName>
    </submittedName>
</protein>
<sequence length="107" mass="11900">MENLRRISCTVCFCSIFTLTHAWGEEYRAADDATVIPIVLPIVGVVMLACIVGCCVQGRECSCFKKDDDKDDPKKKELEGNTLGRQQRVSDFVLENEKSAYSSKSST</sequence>
<reference evidence="3" key="4">
    <citation type="submission" date="2025-09" db="UniProtKB">
        <authorList>
            <consortium name="Ensembl"/>
        </authorList>
    </citation>
    <scope>IDENTIFICATION</scope>
</reference>
<proteinExistence type="predicted"/>
<evidence type="ECO:0000256" key="1">
    <source>
        <dbReference type="SAM" id="Phobius"/>
    </source>
</evidence>
<dbReference type="GeneTree" id="ENSGT00530000067486"/>
<reference evidence="4" key="1">
    <citation type="journal article" date="2002" name="Science">
        <title>The draft genome of Ciona intestinalis: insights into chordate and vertebrate origins.</title>
        <authorList>
            <person name="Dehal P."/>
            <person name="Satou Y."/>
            <person name="Campbell R.K."/>
            <person name="Chapman J."/>
            <person name="Degnan B."/>
            <person name="De Tomaso A."/>
            <person name="Davidson B."/>
            <person name="Di Gregorio A."/>
            <person name="Gelpke M."/>
            <person name="Goodstein D.M."/>
            <person name="Harafuji N."/>
            <person name="Hastings K.E."/>
            <person name="Ho I."/>
            <person name="Hotta K."/>
            <person name="Huang W."/>
            <person name="Kawashima T."/>
            <person name="Lemaire P."/>
            <person name="Martinez D."/>
            <person name="Meinertzhagen I.A."/>
            <person name="Necula S."/>
            <person name="Nonaka M."/>
            <person name="Putnam N."/>
            <person name="Rash S."/>
            <person name="Saiga H."/>
            <person name="Satake M."/>
            <person name="Terry A."/>
            <person name="Yamada L."/>
            <person name="Wang H.G."/>
            <person name="Awazu S."/>
            <person name="Azumi K."/>
            <person name="Boore J."/>
            <person name="Branno M."/>
            <person name="Chin-Bow S."/>
            <person name="DeSantis R."/>
            <person name="Doyle S."/>
            <person name="Francino P."/>
            <person name="Keys D.N."/>
            <person name="Haga S."/>
            <person name="Hayashi H."/>
            <person name="Hino K."/>
            <person name="Imai K.S."/>
            <person name="Inaba K."/>
            <person name="Kano S."/>
            <person name="Kobayashi K."/>
            <person name="Kobayashi M."/>
            <person name="Lee B.I."/>
            <person name="Makabe K.W."/>
            <person name="Manohar C."/>
            <person name="Matassi G."/>
            <person name="Medina M."/>
            <person name="Mochizuki Y."/>
            <person name="Mount S."/>
            <person name="Morishita T."/>
            <person name="Miura S."/>
            <person name="Nakayama A."/>
            <person name="Nishizaka S."/>
            <person name="Nomoto H."/>
            <person name="Ohta F."/>
            <person name="Oishi K."/>
            <person name="Rigoutsos I."/>
            <person name="Sano M."/>
            <person name="Sasaki A."/>
            <person name="Sasakura Y."/>
            <person name="Shoguchi E."/>
            <person name="Shin-i T."/>
            <person name="Spagnuolo A."/>
            <person name="Stainier D."/>
            <person name="Suzuki M.M."/>
            <person name="Tassy O."/>
            <person name="Takatori N."/>
            <person name="Tokuoka M."/>
            <person name="Yagi K."/>
            <person name="Yoshizaki F."/>
            <person name="Wada S."/>
            <person name="Zhang C."/>
            <person name="Hyatt P.D."/>
            <person name="Larimer F."/>
            <person name="Detter C."/>
            <person name="Doggett N."/>
            <person name="Glavina T."/>
            <person name="Hawkins T."/>
            <person name="Richardson P."/>
            <person name="Lucas S."/>
            <person name="Kohara Y."/>
            <person name="Levine M."/>
            <person name="Satoh N."/>
            <person name="Rokhsar D.S."/>
        </authorList>
    </citation>
    <scope>NUCLEOTIDE SEQUENCE [LARGE SCALE GENOMIC DNA]</scope>
</reference>
<reference evidence="3" key="2">
    <citation type="journal article" date="2008" name="Genome Biol.">
        <title>Improved genome assembly and evidence-based global gene model set for the chordate Ciona intestinalis: new insight into intron and operon populations.</title>
        <authorList>
            <person name="Satou Y."/>
            <person name="Mineta K."/>
            <person name="Ogasawara M."/>
            <person name="Sasakura Y."/>
            <person name="Shoguchi E."/>
            <person name="Ueno K."/>
            <person name="Yamada L."/>
            <person name="Matsumoto J."/>
            <person name="Wasserscheid J."/>
            <person name="Dewar K."/>
            <person name="Wiley G.B."/>
            <person name="Macmil S.L."/>
            <person name="Roe B.A."/>
            <person name="Zeller R.W."/>
            <person name="Hastings K.E."/>
            <person name="Lemaire P."/>
            <person name="Lindquist E."/>
            <person name="Endo T."/>
            <person name="Hotta K."/>
            <person name="Inaba K."/>
        </authorList>
    </citation>
    <scope>NUCLEOTIDE SEQUENCE [LARGE SCALE GENOMIC DNA]</scope>
    <source>
        <strain evidence="3">wild type</strain>
    </source>
</reference>
<keyword evidence="1" id="KW-0812">Transmembrane</keyword>
<reference evidence="3" key="3">
    <citation type="submission" date="2025-08" db="UniProtKB">
        <authorList>
            <consortium name="Ensembl"/>
        </authorList>
    </citation>
    <scope>IDENTIFICATION</scope>
</reference>
<organism evidence="3 4">
    <name type="scientific">Ciona intestinalis</name>
    <name type="common">Transparent sea squirt</name>
    <name type="synonym">Ascidia intestinalis</name>
    <dbReference type="NCBI Taxonomy" id="7719"/>
    <lineage>
        <taxon>Eukaryota</taxon>
        <taxon>Metazoa</taxon>
        <taxon>Chordata</taxon>
        <taxon>Tunicata</taxon>
        <taxon>Ascidiacea</taxon>
        <taxon>Phlebobranchia</taxon>
        <taxon>Cionidae</taxon>
        <taxon>Ciona</taxon>
    </lineage>
</organism>
<accession>F6UH08</accession>
<dbReference type="InParanoid" id="F6UH08"/>
<evidence type="ECO:0000256" key="2">
    <source>
        <dbReference type="SAM" id="SignalP"/>
    </source>
</evidence>
<feature type="transmembrane region" description="Helical" evidence="1">
    <location>
        <begin position="34"/>
        <end position="56"/>
    </location>
</feature>
<dbReference type="HOGENOM" id="CLU_2215749_0_0_1"/>
<keyword evidence="2" id="KW-0732">Signal</keyword>
<name>F6UH08_CIOIN</name>